<sequence>MEAAKALVIRLVGAIQSAAVVMRPGDSPVKLAQRPRKGHKQPPRRPRQGPVGQAWHCQTGGADSARAQGHTHFDYCFRTPRALEATHRCCKKLGLGDLSVAAGAASAAADPEVILPTGLRGGSKACEGLRRR</sequence>
<accession>A0AAV7SVE8</accession>
<gene>
    <name evidence="2" type="ORF">NDU88_000073</name>
</gene>
<protein>
    <recommendedName>
        <fullName evidence="4">Secreted protein</fullName>
    </recommendedName>
</protein>
<keyword evidence="3" id="KW-1185">Reference proteome</keyword>
<organism evidence="2 3">
    <name type="scientific">Pleurodeles waltl</name>
    <name type="common">Iberian ribbed newt</name>
    <dbReference type="NCBI Taxonomy" id="8319"/>
    <lineage>
        <taxon>Eukaryota</taxon>
        <taxon>Metazoa</taxon>
        <taxon>Chordata</taxon>
        <taxon>Craniata</taxon>
        <taxon>Vertebrata</taxon>
        <taxon>Euteleostomi</taxon>
        <taxon>Amphibia</taxon>
        <taxon>Batrachia</taxon>
        <taxon>Caudata</taxon>
        <taxon>Salamandroidea</taxon>
        <taxon>Salamandridae</taxon>
        <taxon>Pleurodelinae</taxon>
        <taxon>Pleurodeles</taxon>
    </lineage>
</organism>
<feature type="region of interest" description="Disordered" evidence="1">
    <location>
        <begin position="26"/>
        <end position="63"/>
    </location>
</feature>
<evidence type="ECO:0000313" key="2">
    <source>
        <dbReference type="EMBL" id="KAJ1168124.1"/>
    </source>
</evidence>
<evidence type="ECO:0008006" key="4">
    <source>
        <dbReference type="Google" id="ProtNLM"/>
    </source>
</evidence>
<comment type="caution">
    <text evidence="2">The sequence shown here is derived from an EMBL/GenBank/DDBJ whole genome shotgun (WGS) entry which is preliminary data.</text>
</comment>
<dbReference type="EMBL" id="JANPWB010000007">
    <property type="protein sequence ID" value="KAJ1168124.1"/>
    <property type="molecule type" value="Genomic_DNA"/>
</dbReference>
<dbReference type="AlphaFoldDB" id="A0AAV7SVE8"/>
<proteinExistence type="predicted"/>
<dbReference type="Proteomes" id="UP001066276">
    <property type="component" value="Chromosome 4_1"/>
</dbReference>
<evidence type="ECO:0000256" key="1">
    <source>
        <dbReference type="SAM" id="MobiDB-lite"/>
    </source>
</evidence>
<evidence type="ECO:0000313" key="3">
    <source>
        <dbReference type="Proteomes" id="UP001066276"/>
    </source>
</evidence>
<name>A0AAV7SVE8_PLEWA</name>
<reference evidence="2" key="1">
    <citation type="journal article" date="2022" name="bioRxiv">
        <title>Sequencing and chromosome-scale assembly of the giantPleurodeles waltlgenome.</title>
        <authorList>
            <person name="Brown T."/>
            <person name="Elewa A."/>
            <person name="Iarovenko S."/>
            <person name="Subramanian E."/>
            <person name="Araus A.J."/>
            <person name="Petzold A."/>
            <person name="Susuki M."/>
            <person name="Suzuki K.-i.T."/>
            <person name="Hayashi T."/>
            <person name="Toyoda A."/>
            <person name="Oliveira C."/>
            <person name="Osipova E."/>
            <person name="Leigh N.D."/>
            <person name="Simon A."/>
            <person name="Yun M.H."/>
        </authorList>
    </citation>
    <scope>NUCLEOTIDE SEQUENCE</scope>
    <source>
        <strain evidence="2">20211129_DDA</strain>
        <tissue evidence="2">Liver</tissue>
    </source>
</reference>
<feature type="compositionally biased region" description="Basic residues" evidence="1">
    <location>
        <begin position="33"/>
        <end position="47"/>
    </location>
</feature>